<feature type="region of interest" description="Disordered" evidence="1">
    <location>
        <begin position="117"/>
        <end position="152"/>
    </location>
</feature>
<feature type="compositionally biased region" description="Acidic residues" evidence="1">
    <location>
        <begin position="140"/>
        <end position="152"/>
    </location>
</feature>
<feature type="compositionally biased region" description="Basic and acidic residues" evidence="1">
    <location>
        <begin position="124"/>
        <end position="139"/>
    </location>
</feature>
<name>A0A5P1E0B9_ASPOF</name>
<dbReference type="Proteomes" id="UP000243459">
    <property type="component" value="Chromosome 10"/>
</dbReference>
<evidence type="ECO:0000256" key="1">
    <source>
        <dbReference type="SAM" id="MobiDB-lite"/>
    </source>
</evidence>
<dbReference type="Gramene" id="ONK55918">
    <property type="protein sequence ID" value="ONK55918"/>
    <property type="gene ID" value="A4U43_C10F2290"/>
</dbReference>
<evidence type="ECO:0000313" key="2">
    <source>
        <dbReference type="EMBL" id="ONK55918.1"/>
    </source>
</evidence>
<gene>
    <name evidence="2" type="ORF">A4U43_C10F2290</name>
</gene>
<protein>
    <submittedName>
        <fullName evidence="2">Uncharacterized protein</fullName>
    </submittedName>
</protein>
<dbReference type="EMBL" id="CM007390">
    <property type="protein sequence ID" value="ONK55918.1"/>
    <property type="molecule type" value="Genomic_DNA"/>
</dbReference>
<dbReference type="AlphaFoldDB" id="A0A5P1E0B9"/>
<keyword evidence="3" id="KW-1185">Reference proteome</keyword>
<feature type="region of interest" description="Disordered" evidence="1">
    <location>
        <begin position="1"/>
        <end position="92"/>
    </location>
</feature>
<feature type="compositionally biased region" description="Basic and acidic residues" evidence="1">
    <location>
        <begin position="57"/>
        <end position="80"/>
    </location>
</feature>
<evidence type="ECO:0000313" key="3">
    <source>
        <dbReference type="Proteomes" id="UP000243459"/>
    </source>
</evidence>
<accession>A0A5P1E0B9</accession>
<sequence length="152" mass="16955">MVSEKFRRSLSFRPKLEPEAEGQGSTSLPCRFDPFISKLERRDPRSLAHQPQSRPTARLDPRRPSQKLEKLHSSLDDLLQHPRPSIRSANGADWTAQRLATIFLRLADAYGIAPVGRSSISRPACRDGGGDPAERRGEDLVGDEVAEEGERD</sequence>
<organism evidence="2 3">
    <name type="scientific">Asparagus officinalis</name>
    <name type="common">Garden asparagus</name>
    <dbReference type="NCBI Taxonomy" id="4686"/>
    <lineage>
        <taxon>Eukaryota</taxon>
        <taxon>Viridiplantae</taxon>
        <taxon>Streptophyta</taxon>
        <taxon>Embryophyta</taxon>
        <taxon>Tracheophyta</taxon>
        <taxon>Spermatophyta</taxon>
        <taxon>Magnoliopsida</taxon>
        <taxon>Liliopsida</taxon>
        <taxon>Asparagales</taxon>
        <taxon>Asparagaceae</taxon>
        <taxon>Asparagoideae</taxon>
        <taxon>Asparagus</taxon>
    </lineage>
</organism>
<reference evidence="3" key="1">
    <citation type="journal article" date="2017" name="Nat. Commun.">
        <title>The asparagus genome sheds light on the origin and evolution of a young Y chromosome.</title>
        <authorList>
            <person name="Harkess A."/>
            <person name="Zhou J."/>
            <person name="Xu C."/>
            <person name="Bowers J.E."/>
            <person name="Van der Hulst R."/>
            <person name="Ayyampalayam S."/>
            <person name="Mercati F."/>
            <person name="Riccardi P."/>
            <person name="McKain M.R."/>
            <person name="Kakrana A."/>
            <person name="Tang H."/>
            <person name="Ray J."/>
            <person name="Groenendijk J."/>
            <person name="Arikit S."/>
            <person name="Mathioni S.M."/>
            <person name="Nakano M."/>
            <person name="Shan H."/>
            <person name="Telgmann-Rauber A."/>
            <person name="Kanno A."/>
            <person name="Yue Z."/>
            <person name="Chen H."/>
            <person name="Li W."/>
            <person name="Chen Y."/>
            <person name="Xu X."/>
            <person name="Zhang Y."/>
            <person name="Luo S."/>
            <person name="Chen H."/>
            <person name="Gao J."/>
            <person name="Mao Z."/>
            <person name="Pires J.C."/>
            <person name="Luo M."/>
            <person name="Kudrna D."/>
            <person name="Wing R.A."/>
            <person name="Meyers B.C."/>
            <person name="Yi K."/>
            <person name="Kong H."/>
            <person name="Lavrijsen P."/>
            <person name="Sunseri F."/>
            <person name="Falavigna A."/>
            <person name="Ye Y."/>
            <person name="Leebens-Mack J.H."/>
            <person name="Chen G."/>
        </authorList>
    </citation>
    <scope>NUCLEOTIDE SEQUENCE [LARGE SCALE GENOMIC DNA]</scope>
    <source>
        <strain evidence="3">cv. DH0086</strain>
    </source>
</reference>
<proteinExistence type="predicted"/>